<gene>
    <name evidence="1" type="ORF">SAMN05421811_108249</name>
</gene>
<dbReference type="EMBL" id="FOHX01000008">
    <property type="protein sequence ID" value="SEU25327.1"/>
    <property type="molecule type" value="Genomic_DNA"/>
</dbReference>
<dbReference type="RefSeq" id="WP_218155938.1">
    <property type="nucleotide sequence ID" value="NZ_FOHX01000008.1"/>
</dbReference>
<name>A0A1I0KKC9_9ACTN</name>
<reference evidence="1 2" key="1">
    <citation type="submission" date="2016-10" db="EMBL/GenBank/DDBJ databases">
        <authorList>
            <person name="de Groot N.N."/>
        </authorList>
    </citation>
    <scope>NUCLEOTIDE SEQUENCE [LARGE SCALE GENOMIC DNA]</scope>
    <source>
        <strain evidence="1 2">CGMCC 4.5598</strain>
    </source>
</reference>
<organism evidence="1 2">
    <name type="scientific">Nonomuraea wenchangensis</name>
    <dbReference type="NCBI Taxonomy" id="568860"/>
    <lineage>
        <taxon>Bacteria</taxon>
        <taxon>Bacillati</taxon>
        <taxon>Actinomycetota</taxon>
        <taxon>Actinomycetes</taxon>
        <taxon>Streptosporangiales</taxon>
        <taxon>Streptosporangiaceae</taxon>
        <taxon>Nonomuraea</taxon>
    </lineage>
</organism>
<dbReference type="AlphaFoldDB" id="A0A1I0KKC9"/>
<protein>
    <submittedName>
        <fullName evidence="1">Uncharacterized protein</fullName>
    </submittedName>
</protein>
<dbReference type="STRING" id="568860.SAMN05421811_108249"/>
<accession>A0A1I0KKC9</accession>
<evidence type="ECO:0000313" key="2">
    <source>
        <dbReference type="Proteomes" id="UP000199361"/>
    </source>
</evidence>
<dbReference type="Proteomes" id="UP000199361">
    <property type="component" value="Unassembled WGS sequence"/>
</dbReference>
<evidence type="ECO:0000313" key="1">
    <source>
        <dbReference type="EMBL" id="SEU25327.1"/>
    </source>
</evidence>
<sequence length="46" mass="4795">MAGALDEDTRRSFAAELAGVPVPFNRSGDGTLLAAGDYLEAVGTRR</sequence>
<keyword evidence="2" id="KW-1185">Reference proteome</keyword>
<proteinExistence type="predicted"/>